<protein>
    <submittedName>
        <fullName evidence="1">Uncharacterized protein</fullName>
    </submittedName>
</protein>
<name>A0ABZ0RKM7_9BACT</name>
<reference evidence="1 2" key="1">
    <citation type="submission" date="2023-11" db="EMBL/GenBank/DDBJ databases">
        <title>Coraliomargarita sp. nov., isolated from marine algae.</title>
        <authorList>
            <person name="Lee J.K."/>
            <person name="Baek J.H."/>
            <person name="Kim J.M."/>
            <person name="Choi D.G."/>
            <person name="Jeon C.O."/>
        </authorList>
    </citation>
    <scope>NUCLEOTIDE SEQUENCE [LARGE SCALE GENOMIC DNA]</scope>
    <source>
        <strain evidence="1 2">J2-16</strain>
    </source>
</reference>
<evidence type="ECO:0000313" key="1">
    <source>
        <dbReference type="EMBL" id="WPJ96764.1"/>
    </source>
</evidence>
<dbReference type="InterPro" id="IPR008928">
    <property type="entry name" value="6-hairpin_glycosidase_sf"/>
</dbReference>
<dbReference type="SUPFAM" id="SSF48208">
    <property type="entry name" value="Six-hairpin glycosidases"/>
    <property type="match status" value="1"/>
</dbReference>
<gene>
    <name evidence="1" type="ORF">SH580_03470</name>
</gene>
<accession>A0ABZ0RKM7</accession>
<keyword evidence="2" id="KW-1185">Reference proteome</keyword>
<evidence type="ECO:0000313" key="2">
    <source>
        <dbReference type="Proteomes" id="UP001324993"/>
    </source>
</evidence>
<dbReference type="InterPro" id="IPR012341">
    <property type="entry name" value="6hp_glycosidase-like_sf"/>
</dbReference>
<dbReference type="EMBL" id="CP138858">
    <property type="protein sequence ID" value="WPJ96764.1"/>
    <property type="molecule type" value="Genomic_DNA"/>
</dbReference>
<dbReference type="Proteomes" id="UP001324993">
    <property type="component" value="Chromosome"/>
</dbReference>
<dbReference type="RefSeq" id="WP_319833621.1">
    <property type="nucleotide sequence ID" value="NZ_CP138858.1"/>
</dbReference>
<proteinExistence type="predicted"/>
<organism evidence="1 2">
    <name type="scientific">Coraliomargarita algicola</name>
    <dbReference type="NCBI Taxonomy" id="3092156"/>
    <lineage>
        <taxon>Bacteria</taxon>
        <taxon>Pseudomonadati</taxon>
        <taxon>Verrucomicrobiota</taxon>
        <taxon>Opitutia</taxon>
        <taxon>Puniceicoccales</taxon>
        <taxon>Coraliomargaritaceae</taxon>
        <taxon>Coraliomargarita</taxon>
    </lineage>
</organism>
<sequence length="909" mass="102744">MRKFPLNNTGARDCCLRPEWTVGYLIESYPLTRHCFLRYTLELDTVWDLSIREYMESQFLDRSYGAIFRGFFASSLNNILAAFYQVPPSASWDLLAHTHAAAPAGFWPPRPRQLYLTEDGLGLARRGGLPGAYYWACNGAWSVRYSQASGALDQLCCWNWESGHRSSQALFPAEVIRFGVGDAPHAFEEVSLLPYGFDNKWGRNCANRSLLSLEQRSVFLELSGKGAAWVNFDFSARNQADSMRWNILGWDDLVGALVIHVGYMINRVCYSRFYPPFPEGMSQQDLLTIENASLANRELVPDRPIVGNLYLCVGGGDRAPVQLTENQWRFEASDCLRFQMTAGTTRQSAVANFERARSDHSCVQARCHAHYKSIQARCPVAEIPGLPNIEVIFATAPLLSETLKLGKDRLRHSASPSGYVDTHTSLMSMRALLYCGDYELVEGFLRFLADPQRRTPRGGIGTNFFLDGGMDDSFPDWTFNDVSWLALIGHLSWHSGEETPADLYSAGREHIVRILAESDAETGLIRTRGYWPDHPMKDVGRSGHPWTVNEAGIWYEALRNWEILSVRRGDVEFAEQLHATANRVRASFIPLFFDPEVELLCDSVNPETRQQHRQFSLFGLHFMYGMFGHELIDTTMAQRLAQAAFSGFYDASWKLFRTCLASGHFHSPFEFIYIHWLQGLTRLFRMGGHTEGLRALSDSFEYHYGKYASYPENFNMRPELSEAEHGAGGWFCETLSTRIQSIFEGILGLDLSPDSLNLMPAGKIDLPGAVLSHFRVGRCEYRIEWLESGAFPVLHLNGAVYPASLVVPLERPNQGVQQLEVRSMNTLPSWPVLTALVGLRLVDVELVNDRKLLVQIQGPGRAYVRFWSPVEPDIHLEGQALRVEWDEASHIAQVEITLRSDSINTLSVR</sequence>
<dbReference type="Gene3D" id="1.50.10.10">
    <property type="match status" value="1"/>
</dbReference>